<gene>
    <name evidence="1" type="ORF">PPRIM_AZ9-3.1.T0840189</name>
</gene>
<evidence type="ECO:0000313" key="2">
    <source>
        <dbReference type="Proteomes" id="UP000688137"/>
    </source>
</evidence>
<organism evidence="1 2">
    <name type="scientific">Paramecium primaurelia</name>
    <dbReference type="NCBI Taxonomy" id="5886"/>
    <lineage>
        <taxon>Eukaryota</taxon>
        <taxon>Sar</taxon>
        <taxon>Alveolata</taxon>
        <taxon>Ciliophora</taxon>
        <taxon>Intramacronucleata</taxon>
        <taxon>Oligohymenophorea</taxon>
        <taxon>Peniculida</taxon>
        <taxon>Parameciidae</taxon>
        <taxon>Paramecium</taxon>
    </lineage>
</organism>
<accession>A0A8S1NHP2</accession>
<keyword evidence="2" id="KW-1185">Reference proteome</keyword>
<proteinExistence type="predicted"/>
<protein>
    <submittedName>
        <fullName evidence="1">Uncharacterized protein</fullName>
    </submittedName>
</protein>
<sequence>MILCLKVSKLFYEIFIYNLFQIMCIHNIQITKNINKVQNSSSSQKVLQQEKTPFTFYRKNLIELLFHQESEIQNQVQFVQETHLKKNKFQCCQWQQSLIKYKILEPKLSKELDEKYSDQKIQQRLQSNSTDGSFVFYEEEQFAHITQNQRQVSTKEVIFFNYISIKAEKTIRFTIQFIMSKLQYFILIININKLFSKSKPEQLKDNGHFSVFEQSITFQMFEQFKNISHIYKQYRFRFAQNYIKF</sequence>
<dbReference type="EMBL" id="CAJJDM010000087">
    <property type="protein sequence ID" value="CAD8089876.1"/>
    <property type="molecule type" value="Genomic_DNA"/>
</dbReference>
<reference evidence="1" key="1">
    <citation type="submission" date="2021-01" db="EMBL/GenBank/DDBJ databases">
        <authorList>
            <consortium name="Genoscope - CEA"/>
            <person name="William W."/>
        </authorList>
    </citation>
    <scope>NUCLEOTIDE SEQUENCE</scope>
</reference>
<name>A0A8S1NHP2_PARPR</name>
<dbReference type="AlphaFoldDB" id="A0A8S1NHP2"/>
<evidence type="ECO:0000313" key="1">
    <source>
        <dbReference type="EMBL" id="CAD8089876.1"/>
    </source>
</evidence>
<dbReference type="Proteomes" id="UP000688137">
    <property type="component" value="Unassembled WGS sequence"/>
</dbReference>
<comment type="caution">
    <text evidence="1">The sequence shown here is derived from an EMBL/GenBank/DDBJ whole genome shotgun (WGS) entry which is preliminary data.</text>
</comment>